<keyword evidence="2" id="KW-1185">Reference proteome</keyword>
<name>A0A3G8F3I1_9CAUD</name>
<dbReference type="Proteomes" id="UP000270437">
    <property type="component" value="Segment"/>
</dbReference>
<dbReference type="KEGG" id="vg:55008254"/>
<dbReference type="EMBL" id="MK125141">
    <property type="protein sequence ID" value="AZF88756.1"/>
    <property type="molecule type" value="Genomic_DNA"/>
</dbReference>
<protein>
    <submittedName>
        <fullName evidence="1">Uncharacterized protein</fullName>
    </submittedName>
</protein>
<dbReference type="RefSeq" id="YP_009816941.1">
    <property type="nucleotide sequence ID" value="NC_048113.1"/>
</dbReference>
<proteinExistence type="predicted"/>
<accession>A0A3G8F3I1</accession>
<evidence type="ECO:0000313" key="1">
    <source>
        <dbReference type="EMBL" id="AZF88756.1"/>
    </source>
</evidence>
<reference evidence="2" key="1">
    <citation type="submission" date="2018-11" db="EMBL/GenBank/DDBJ databases">
        <authorList>
            <person name="Olsen N.S."/>
            <person name="Kot W."/>
            <person name="Hansen L.H."/>
        </authorList>
    </citation>
    <scope>NUCLEOTIDE SEQUENCE [LARGE SCALE GENOMIC DNA]</scope>
</reference>
<sequence>MQTITLLHADHYMKNGVGGFEGVRFPVRVQAEPYRYGERGEYTMDSLMCVPNHELTRIGYTGPLLACGSLNFGRHNKSFRANGPFDFWNALKASRNVGELPA</sequence>
<evidence type="ECO:0000313" key="2">
    <source>
        <dbReference type="Proteomes" id="UP000270437"/>
    </source>
</evidence>
<dbReference type="GeneID" id="55008254"/>
<organism evidence="1 2">
    <name type="scientific">Salmonella phage Lumpael</name>
    <dbReference type="NCBI Taxonomy" id="2488859"/>
    <lineage>
        <taxon>Viruses</taxon>
        <taxon>Duplodnaviria</taxon>
        <taxon>Heunggongvirae</taxon>
        <taxon>Uroviricota</taxon>
        <taxon>Caudoviricetes</taxon>
        <taxon>Murrayvirus</taxon>
        <taxon>Murrayvirus lumpael</taxon>
    </lineage>
</organism>